<gene>
    <name evidence="1" type="ORF">ACRYA_0453</name>
</gene>
<reference evidence="1 2" key="1">
    <citation type="submission" date="2018-10" db="EMBL/GenBank/DDBJ databases">
        <title>Complete genome sequences of Arcobacter cryaerophilus strains ATCC 43158 and ATCC 49615.</title>
        <authorList>
            <person name="Miller W.G."/>
            <person name="Yee E."/>
            <person name="Bono J.L."/>
        </authorList>
    </citation>
    <scope>NUCLEOTIDE SEQUENCE [LARGE SCALE GENOMIC DNA]</scope>
    <source>
        <strain evidence="1 2">ATCC 43158</strain>
    </source>
</reference>
<dbReference type="RefSeq" id="WP_105918121.1">
    <property type="nucleotide sequence ID" value="NZ_CP021072.1"/>
</dbReference>
<organism evidence="1 2">
    <name type="scientific">Aliarcobacter cryaerophilus ATCC 43158</name>
    <dbReference type="NCBI Taxonomy" id="1032070"/>
    <lineage>
        <taxon>Bacteria</taxon>
        <taxon>Pseudomonadati</taxon>
        <taxon>Campylobacterota</taxon>
        <taxon>Epsilonproteobacteria</taxon>
        <taxon>Campylobacterales</taxon>
        <taxon>Arcobacteraceae</taxon>
        <taxon>Aliarcobacter</taxon>
    </lineage>
</organism>
<dbReference type="KEGG" id="acre:ACRYA_0453"/>
<sequence length="131" mass="15520">MKNKVEFLSKIIIENTRIDEIELSEEYILTIEINSLNGKETEDIIFLNDFSRKKVVIDGFFLDIKCVLDTTNIEKIGVAISKKLKIDFVEEWEFIFITKNKPCLFEQISIRTFSSQFKLNPKQENYKWSKK</sequence>
<accession>A0AAD0TWC4</accession>
<evidence type="ECO:0000313" key="1">
    <source>
        <dbReference type="EMBL" id="AYJ79603.1"/>
    </source>
</evidence>
<dbReference type="Proteomes" id="UP000273809">
    <property type="component" value="Chromosome"/>
</dbReference>
<dbReference type="EMBL" id="CP032823">
    <property type="protein sequence ID" value="AYJ79603.1"/>
    <property type="molecule type" value="Genomic_DNA"/>
</dbReference>
<protein>
    <submittedName>
        <fullName evidence="1">Uncharacterized protein</fullName>
    </submittedName>
</protein>
<dbReference type="AlphaFoldDB" id="A0AAD0TWC4"/>
<evidence type="ECO:0000313" key="2">
    <source>
        <dbReference type="Proteomes" id="UP000273809"/>
    </source>
</evidence>
<proteinExistence type="predicted"/>
<name>A0AAD0TWC4_9BACT</name>
<dbReference type="GeneID" id="56460676"/>